<dbReference type="RefSeq" id="XP_002503259.1">
    <property type="nucleotide sequence ID" value="XM_002503213.1"/>
</dbReference>
<dbReference type="InParanoid" id="C1E8I1"/>
<protein>
    <recommendedName>
        <fullName evidence="3">Proton gradient regulation 5</fullName>
    </recommendedName>
</protein>
<dbReference type="GO" id="GO:0009055">
    <property type="term" value="F:electron transfer activity"/>
    <property type="evidence" value="ECO:0007669"/>
    <property type="project" value="TreeGrafter"/>
</dbReference>
<organism evidence="1 2">
    <name type="scientific">Micromonas commoda (strain RCC299 / NOUM17 / CCMP2709)</name>
    <name type="common">Picoplanktonic green alga</name>
    <dbReference type="NCBI Taxonomy" id="296587"/>
    <lineage>
        <taxon>Eukaryota</taxon>
        <taxon>Viridiplantae</taxon>
        <taxon>Chlorophyta</taxon>
        <taxon>Mamiellophyceae</taxon>
        <taxon>Mamiellales</taxon>
        <taxon>Mamiellaceae</taxon>
        <taxon>Micromonas</taxon>
    </lineage>
</organism>
<reference evidence="1 2" key="1">
    <citation type="journal article" date="2009" name="Science">
        <title>Green evolution and dynamic adaptations revealed by genomes of the marine picoeukaryotes Micromonas.</title>
        <authorList>
            <person name="Worden A.Z."/>
            <person name="Lee J.H."/>
            <person name="Mock T."/>
            <person name="Rouze P."/>
            <person name="Simmons M.P."/>
            <person name="Aerts A.L."/>
            <person name="Allen A.E."/>
            <person name="Cuvelier M.L."/>
            <person name="Derelle E."/>
            <person name="Everett M.V."/>
            <person name="Foulon E."/>
            <person name="Grimwood J."/>
            <person name="Gundlach H."/>
            <person name="Henrissat B."/>
            <person name="Napoli C."/>
            <person name="McDonald S.M."/>
            <person name="Parker M.S."/>
            <person name="Rombauts S."/>
            <person name="Salamov A."/>
            <person name="Von Dassow P."/>
            <person name="Badger J.H."/>
            <person name="Coutinho P.M."/>
            <person name="Demir E."/>
            <person name="Dubchak I."/>
            <person name="Gentemann C."/>
            <person name="Eikrem W."/>
            <person name="Gready J.E."/>
            <person name="John U."/>
            <person name="Lanier W."/>
            <person name="Lindquist E.A."/>
            <person name="Lucas S."/>
            <person name="Mayer K.F."/>
            <person name="Moreau H."/>
            <person name="Not F."/>
            <person name="Otillar R."/>
            <person name="Panaud O."/>
            <person name="Pangilinan J."/>
            <person name="Paulsen I."/>
            <person name="Piegu B."/>
            <person name="Poliakov A."/>
            <person name="Robbens S."/>
            <person name="Schmutz J."/>
            <person name="Toulza E."/>
            <person name="Wyss T."/>
            <person name="Zelensky A."/>
            <person name="Zhou K."/>
            <person name="Armbrust E.V."/>
            <person name="Bhattacharya D."/>
            <person name="Goodenough U.W."/>
            <person name="Van de Peer Y."/>
            <person name="Grigoriev I.V."/>
        </authorList>
    </citation>
    <scope>NUCLEOTIDE SEQUENCE [LARGE SCALE GENOMIC DNA]</scope>
    <source>
        <strain evidence="2">RCC299 / NOUM17</strain>
    </source>
</reference>
<evidence type="ECO:0000313" key="2">
    <source>
        <dbReference type="Proteomes" id="UP000002009"/>
    </source>
</evidence>
<gene>
    <name evidence="1" type="ORF">MICPUN_108461</name>
</gene>
<sequence>MSAIAGSVSLSAAKARGLGFKQSAPMGARVAAAVPAQPRARTERGALKVVAGNDYEGGLFAPIVVVARNIIGVKRFNQIRGKAIALHSQVITDFCKEIGADGKVRQNLIRTAKQNGGKLGFLA</sequence>
<dbReference type="PANTHER" id="PTHR35709">
    <property type="entry name" value="PROTEIN PROTON GRADIENT REGULATION 5, CHLOROPLASTIC"/>
    <property type="match status" value="1"/>
</dbReference>
<dbReference type="OrthoDB" id="26525at2759"/>
<proteinExistence type="predicted"/>
<name>C1E8I1_MICCC</name>
<dbReference type="STRING" id="296587.C1E8I1"/>
<dbReference type="Proteomes" id="UP000002009">
    <property type="component" value="Chromosome 6"/>
</dbReference>
<dbReference type="InterPro" id="IPR037497">
    <property type="entry name" value="PGR5"/>
</dbReference>
<accession>C1E8I1</accession>
<dbReference type="GeneID" id="8244186"/>
<dbReference type="OMA" id="INEFCIF"/>
<dbReference type="FunCoup" id="C1E8I1">
    <property type="interactions" value="514"/>
</dbReference>
<dbReference type="AlphaFoldDB" id="C1E8I1"/>
<dbReference type="GO" id="GO:0009644">
    <property type="term" value="P:response to high light intensity"/>
    <property type="evidence" value="ECO:0007669"/>
    <property type="project" value="InterPro"/>
</dbReference>
<dbReference type="GO" id="GO:0009773">
    <property type="term" value="P:photosynthetic electron transport in photosystem I"/>
    <property type="evidence" value="ECO:0007669"/>
    <property type="project" value="InterPro"/>
</dbReference>
<keyword evidence="2" id="KW-1185">Reference proteome</keyword>
<evidence type="ECO:0000313" key="1">
    <source>
        <dbReference type="EMBL" id="ACO64517.1"/>
    </source>
</evidence>
<dbReference type="eggNOG" id="ENOG502S7VD">
    <property type="taxonomic scope" value="Eukaryota"/>
</dbReference>
<evidence type="ECO:0008006" key="3">
    <source>
        <dbReference type="Google" id="ProtNLM"/>
    </source>
</evidence>
<dbReference type="GO" id="GO:0009507">
    <property type="term" value="C:chloroplast"/>
    <property type="evidence" value="ECO:0007669"/>
    <property type="project" value="TreeGrafter"/>
</dbReference>
<dbReference type="PANTHER" id="PTHR35709:SF1">
    <property type="entry name" value="PROTEIN PROTON GRADIENT REGULATION 5, CHLOROPLASTIC"/>
    <property type="match status" value="1"/>
</dbReference>
<dbReference type="EMBL" id="CP001327">
    <property type="protein sequence ID" value="ACO64517.1"/>
    <property type="molecule type" value="Genomic_DNA"/>
</dbReference>
<dbReference type="KEGG" id="mis:MICPUN_108461"/>